<evidence type="ECO:0000256" key="10">
    <source>
        <dbReference type="ARBA" id="ARBA00023098"/>
    </source>
</evidence>
<keyword evidence="14" id="KW-0012">Acyltransferase</keyword>
<evidence type="ECO:0000256" key="11">
    <source>
        <dbReference type="ARBA" id="ARBA00023136"/>
    </source>
</evidence>
<comment type="similarity">
    <text evidence="4">Belongs to the membrane-bound acyltransferase family.</text>
</comment>
<dbReference type="Pfam" id="PF03062">
    <property type="entry name" value="MBOAT"/>
    <property type="match status" value="2"/>
</dbReference>
<evidence type="ECO:0000313" key="20">
    <source>
        <dbReference type="Proteomes" id="UP000036681"/>
    </source>
</evidence>
<keyword evidence="9" id="KW-1133">Transmembrane helix</keyword>
<dbReference type="PANTHER" id="PTHR13906">
    <property type="entry name" value="PORCUPINE"/>
    <property type="match status" value="1"/>
</dbReference>
<accession>A0A0M3IUH5</accession>
<dbReference type="GO" id="GO:0016020">
    <property type="term" value="C:membrane"/>
    <property type="evidence" value="ECO:0007669"/>
    <property type="project" value="UniProtKB-SubCell"/>
</dbReference>
<keyword evidence="5" id="KW-0444">Lipid biosynthesis</keyword>
<keyword evidence="7" id="KW-0812">Transmembrane</keyword>
<reference evidence="21" key="1">
    <citation type="submission" date="2017-02" db="UniProtKB">
        <authorList>
            <consortium name="WormBaseParasite"/>
        </authorList>
    </citation>
    <scope>IDENTIFICATION</scope>
</reference>
<evidence type="ECO:0000256" key="8">
    <source>
        <dbReference type="ARBA" id="ARBA00022824"/>
    </source>
</evidence>
<keyword evidence="8" id="KW-0256">Endoplasmic reticulum</keyword>
<keyword evidence="12" id="KW-0594">Phospholipid biosynthesis</keyword>
<name>A0A0M3IUH5_ASCLU</name>
<keyword evidence="11" id="KW-0472">Membrane</keyword>
<protein>
    <recommendedName>
        <fullName evidence="18">Lysophospholipid acyltransferase 5</fullName>
        <ecNumber evidence="16">2.3.1.23</ecNumber>
        <ecNumber evidence="17">2.3.1.n6</ecNumber>
    </recommendedName>
</protein>
<keyword evidence="6" id="KW-0808">Transferase</keyword>
<evidence type="ECO:0000256" key="5">
    <source>
        <dbReference type="ARBA" id="ARBA00022516"/>
    </source>
</evidence>
<dbReference type="InterPro" id="IPR004299">
    <property type="entry name" value="MBOAT_fam"/>
</dbReference>
<dbReference type="Proteomes" id="UP000036681">
    <property type="component" value="Unplaced"/>
</dbReference>
<organism evidence="20 21">
    <name type="scientific">Ascaris lumbricoides</name>
    <name type="common">Giant roundworm</name>
    <dbReference type="NCBI Taxonomy" id="6252"/>
    <lineage>
        <taxon>Eukaryota</taxon>
        <taxon>Metazoa</taxon>
        <taxon>Ecdysozoa</taxon>
        <taxon>Nematoda</taxon>
        <taxon>Chromadorea</taxon>
        <taxon>Rhabditida</taxon>
        <taxon>Spirurina</taxon>
        <taxon>Ascaridomorpha</taxon>
        <taxon>Ascaridoidea</taxon>
        <taxon>Ascarididae</taxon>
        <taxon>Ascaris</taxon>
    </lineage>
</organism>
<dbReference type="WBParaSite" id="ALUE_0002240301-mRNA-1">
    <property type="protein sequence ID" value="ALUE_0002240301-mRNA-1"/>
    <property type="gene ID" value="ALUE_0002240301"/>
</dbReference>
<comment type="subcellular location">
    <subcellularLocation>
        <location evidence="2">Endoplasmic reticulum</location>
    </subcellularLocation>
    <subcellularLocation>
        <location evidence="1">Membrane</location>
        <topology evidence="1">Multi-pass membrane protein</topology>
    </subcellularLocation>
</comment>
<sequence length="263" mass="30314">MVQNGREETLESRKQKPEDKLKPDQMKTAIVHPPGLLEIAAYGLFFSGTFVGPQFPLARFRAFVNGEFLENGQVRVTGLMPSLGRFVAGCFYAVIHQWGAMWIPSEYFNTREFFVCFAFVFVDIRDYWFGWLMPSLGRFVAGCFYAVIHQWGAMWIPSEYFNTREFFLASMMLYQFWEKNSCNFLILAEDSSLEYVALPLTEPEGAAILSGIAYNGKDENGSDRWDGVRDVHILRYEFGMDFQSVIDSFNVGTNTFAKKFLFY</sequence>
<evidence type="ECO:0000256" key="19">
    <source>
        <dbReference type="SAM" id="MobiDB-lite"/>
    </source>
</evidence>
<dbReference type="GO" id="GO:0030258">
    <property type="term" value="P:lipid modification"/>
    <property type="evidence" value="ECO:0007669"/>
    <property type="project" value="TreeGrafter"/>
</dbReference>
<evidence type="ECO:0000256" key="17">
    <source>
        <dbReference type="ARBA" id="ARBA00038923"/>
    </source>
</evidence>
<dbReference type="GO" id="GO:0006656">
    <property type="term" value="P:phosphatidylcholine biosynthetic process"/>
    <property type="evidence" value="ECO:0007669"/>
    <property type="project" value="TreeGrafter"/>
</dbReference>
<dbReference type="GO" id="GO:0071617">
    <property type="term" value="F:lysophospholipid acyltransferase activity"/>
    <property type="evidence" value="ECO:0007669"/>
    <property type="project" value="TreeGrafter"/>
</dbReference>
<proteinExistence type="inferred from homology"/>
<evidence type="ECO:0000256" key="12">
    <source>
        <dbReference type="ARBA" id="ARBA00023209"/>
    </source>
</evidence>
<evidence type="ECO:0000256" key="9">
    <source>
        <dbReference type="ARBA" id="ARBA00022989"/>
    </source>
</evidence>
<keyword evidence="13" id="KW-1208">Phospholipid metabolism</keyword>
<evidence type="ECO:0000256" key="2">
    <source>
        <dbReference type="ARBA" id="ARBA00004240"/>
    </source>
</evidence>
<dbReference type="PANTHER" id="PTHR13906:SF14">
    <property type="entry name" value="LYSOPHOSPHOLIPID ACYLTRANSFERASE 5"/>
    <property type="match status" value="1"/>
</dbReference>
<evidence type="ECO:0000256" key="18">
    <source>
        <dbReference type="ARBA" id="ARBA00039721"/>
    </source>
</evidence>
<evidence type="ECO:0000256" key="14">
    <source>
        <dbReference type="ARBA" id="ARBA00023315"/>
    </source>
</evidence>
<feature type="region of interest" description="Disordered" evidence="19">
    <location>
        <begin position="1"/>
        <end position="24"/>
    </location>
</feature>
<evidence type="ECO:0000313" key="21">
    <source>
        <dbReference type="WBParaSite" id="ALUE_0002240301-mRNA-1"/>
    </source>
</evidence>
<evidence type="ECO:0000256" key="1">
    <source>
        <dbReference type="ARBA" id="ARBA00004141"/>
    </source>
</evidence>
<dbReference type="AlphaFoldDB" id="A0A0M3IUH5"/>
<dbReference type="GO" id="GO:0047184">
    <property type="term" value="F:1-acylglycerophosphocholine O-acyltransferase activity"/>
    <property type="evidence" value="ECO:0007669"/>
    <property type="project" value="UniProtKB-EC"/>
</dbReference>
<evidence type="ECO:0000256" key="3">
    <source>
        <dbReference type="ARBA" id="ARBA00005074"/>
    </source>
</evidence>
<keyword evidence="10" id="KW-0443">Lipid metabolism</keyword>
<evidence type="ECO:0000256" key="15">
    <source>
        <dbReference type="ARBA" id="ARBA00025707"/>
    </source>
</evidence>
<evidence type="ECO:0000256" key="4">
    <source>
        <dbReference type="ARBA" id="ARBA00010323"/>
    </source>
</evidence>
<evidence type="ECO:0000256" key="13">
    <source>
        <dbReference type="ARBA" id="ARBA00023264"/>
    </source>
</evidence>
<keyword evidence="20" id="KW-1185">Reference proteome</keyword>
<dbReference type="EC" id="2.3.1.n6" evidence="17"/>
<comment type="pathway">
    <text evidence="3">Lipid metabolism; phospholipid metabolism.</text>
</comment>
<evidence type="ECO:0000256" key="16">
    <source>
        <dbReference type="ARBA" id="ARBA00026120"/>
    </source>
</evidence>
<dbReference type="InterPro" id="IPR049941">
    <property type="entry name" value="LPLAT_7/PORCN-like"/>
</dbReference>
<dbReference type="GO" id="GO:0005783">
    <property type="term" value="C:endoplasmic reticulum"/>
    <property type="evidence" value="ECO:0007669"/>
    <property type="project" value="UniProtKB-SubCell"/>
</dbReference>
<comment type="pathway">
    <text evidence="15">Phospholipid metabolism.</text>
</comment>
<evidence type="ECO:0000256" key="7">
    <source>
        <dbReference type="ARBA" id="ARBA00022692"/>
    </source>
</evidence>
<dbReference type="EC" id="2.3.1.23" evidence="16"/>
<evidence type="ECO:0000256" key="6">
    <source>
        <dbReference type="ARBA" id="ARBA00022679"/>
    </source>
</evidence>